<evidence type="ECO:0000256" key="1">
    <source>
        <dbReference type="ARBA" id="ARBA00022737"/>
    </source>
</evidence>
<comment type="caution">
    <text evidence="3">The sequence shown here is derived from an EMBL/GenBank/DDBJ whole genome shotgun (WGS) entry which is preliminary data.</text>
</comment>
<evidence type="ECO:0000313" key="4">
    <source>
        <dbReference type="Proteomes" id="UP000265520"/>
    </source>
</evidence>
<dbReference type="PROSITE" id="PS51375">
    <property type="entry name" value="PPR"/>
    <property type="match status" value="1"/>
</dbReference>
<feature type="repeat" description="PPR" evidence="2">
    <location>
        <begin position="9"/>
        <end position="39"/>
    </location>
</feature>
<protein>
    <submittedName>
        <fullName evidence="3">Pentatricopeptide repeat-containing protein</fullName>
    </submittedName>
</protein>
<organism evidence="3 4">
    <name type="scientific">Trifolium medium</name>
    <dbReference type="NCBI Taxonomy" id="97028"/>
    <lineage>
        <taxon>Eukaryota</taxon>
        <taxon>Viridiplantae</taxon>
        <taxon>Streptophyta</taxon>
        <taxon>Embryophyta</taxon>
        <taxon>Tracheophyta</taxon>
        <taxon>Spermatophyta</taxon>
        <taxon>Magnoliopsida</taxon>
        <taxon>eudicotyledons</taxon>
        <taxon>Gunneridae</taxon>
        <taxon>Pentapetalae</taxon>
        <taxon>rosids</taxon>
        <taxon>fabids</taxon>
        <taxon>Fabales</taxon>
        <taxon>Fabaceae</taxon>
        <taxon>Papilionoideae</taxon>
        <taxon>50 kb inversion clade</taxon>
        <taxon>NPAAA clade</taxon>
        <taxon>Hologalegina</taxon>
        <taxon>IRL clade</taxon>
        <taxon>Trifolieae</taxon>
        <taxon>Trifolium</taxon>
    </lineage>
</organism>
<dbReference type="EMBL" id="LXQA010622520">
    <property type="protein sequence ID" value="MCI62639.1"/>
    <property type="molecule type" value="Genomic_DNA"/>
</dbReference>
<proteinExistence type="predicted"/>
<dbReference type="Pfam" id="PF12854">
    <property type="entry name" value="PPR_1"/>
    <property type="match status" value="1"/>
</dbReference>
<accession>A0A392TNA6</accession>
<dbReference type="AlphaFoldDB" id="A0A392TNA6"/>
<feature type="non-terminal residue" evidence="3">
    <location>
        <position position="39"/>
    </location>
</feature>
<keyword evidence="4" id="KW-1185">Reference proteome</keyword>
<keyword evidence="1" id="KW-0677">Repeat</keyword>
<evidence type="ECO:0000256" key="2">
    <source>
        <dbReference type="PROSITE-ProRule" id="PRU00708"/>
    </source>
</evidence>
<dbReference type="InterPro" id="IPR002885">
    <property type="entry name" value="PPR_rpt"/>
</dbReference>
<dbReference type="NCBIfam" id="TIGR00756">
    <property type="entry name" value="PPR"/>
    <property type="match status" value="1"/>
</dbReference>
<reference evidence="3 4" key="1">
    <citation type="journal article" date="2018" name="Front. Plant Sci.">
        <title>Red Clover (Trifolium pratense) and Zigzag Clover (T. medium) - A Picture of Genomic Similarities and Differences.</title>
        <authorList>
            <person name="Dluhosova J."/>
            <person name="Istvanek J."/>
            <person name="Nedelnik J."/>
            <person name="Repkova J."/>
        </authorList>
    </citation>
    <scope>NUCLEOTIDE SEQUENCE [LARGE SCALE GENOMIC DNA]</scope>
    <source>
        <strain evidence="4">cv. 10/8</strain>
        <tissue evidence="3">Leaf</tissue>
    </source>
</reference>
<evidence type="ECO:0000313" key="3">
    <source>
        <dbReference type="EMBL" id="MCI62639.1"/>
    </source>
</evidence>
<dbReference type="Proteomes" id="UP000265520">
    <property type="component" value="Unassembled WGS sequence"/>
</dbReference>
<dbReference type="Gene3D" id="1.25.40.10">
    <property type="entry name" value="Tetratricopeptide repeat domain"/>
    <property type="match status" value="1"/>
</dbReference>
<dbReference type="InterPro" id="IPR011990">
    <property type="entry name" value="TPR-like_helical_dom_sf"/>
</dbReference>
<sequence length="39" mass="4453">MEDNGCTPDAVTYETLIRALSEDDKNDKAEKLLHEMISR</sequence>
<name>A0A392TNA6_9FABA</name>